<protein>
    <submittedName>
        <fullName evidence="1">Uncharacterized protein</fullName>
    </submittedName>
</protein>
<dbReference type="EMBL" id="CAJFCW020000002">
    <property type="protein sequence ID" value="CAG9091637.1"/>
    <property type="molecule type" value="Genomic_DNA"/>
</dbReference>
<name>A0A811K3S3_9BILA</name>
<comment type="caution">
    <text evidence="1">The sequence shown here is derived from an EMBL/GenBank/DDBJ whole genome shotgun (WGS) entry which is preliminary data.</text>
</comment>
<dbReference type="AlphaFoldDB" id="A0A811K3S3"/>
<organism evidence="1 2">
    <name type="scientific">Bursaphelenchus okinawaensis</name>
    <dbReference type="NCBI Taxonomy" id="465554"/>
    <lineage>
        <taxon>Eukaryota</taxon>
        <taxon>Metazoa</taxon>
        <taxon>Ecdysozoa</taxon>
        <taxon>Nematoda</taxon>
        <taxon>Chromadorea</taxon>
        <taxon>Rhabditida</taxon>
        <taxon>Tylenchina</taxon>
        <taxon>Tylenchomorpha</taxon>
        <taxon>Aphelenchoidea</taxon>
        <taxon>Aphelenchoididae</taxon>
        <taxon>Bursaphelenchus</taxon>
    </lineage>
</organism>
<evidence type="ECO:0000313" key="1">
    <source>
        <dbReference type="EMBL" id="CAD5210576.1"/>
    </source>
</evidence>
<reference evidence="1" key="1">
    <citation type="submission" date="2020-09" db="EMBL/GenBank/DDBJ databases">
        <authorList>
            <person name="Kikuchi T."/>
        </authorList>
    </citation>
    <scope>NUCLEOTIDE SEQUENCE</scope>
    <source>
        <strain evidence="1">SH1</strain>
    </source>
</reference>
<gene>
    <name evidence="1" type="ORF">BOKJ2_LOCUS3263</name>
</gene>
<proteinExistence type="predicted"/>
<dbReference type="OrthoDB" id="10341003at2759"/>
<dbReference type="EMBL" id="CAJFDH010000002">
    <property type="protein sequence ID" value="CAD5210576.1"/>
    <property type="molecule type" value="Genomic_DNA"/>
</dbReference>
<keyword evidence="2" id="KW-1185">Reference proteome</keyword>
<dbReference type="Proteomes" id="UP000783686">
    <property type="component" value="Unassembled WGS sequence"/>
</dbReference>
<dbReference type="Proteomes" id="UP000614601">
    <property type="component" value="Unassembled WGS sequence"/>
</dbReference>
<sequence length="136" mass="15764">MPNNLERILDSYKESGEQYDPEDTVDKCLLYSDMRCIILALLERRFTDLGIKGRIEEYCAQIDRDYGKKHSFLTLRKKVEEKKDFLIPEPLQMEVMRMAADFVDRFYPPRNGHATFLSSRVNGRCSSSQSASSNSP</sequence>
<accession>A0A811K3S3</accession>
<evidence type="ECO:0000313" key="2">
    <source>
        <dbReference type="Proteomes" id="UP000614601"/>
    </source>
</evidence>